<dbReference type="PRINTS" id="PR00445">
    <property type="entry name" value="HUPFHYPC"/>
</dbReference>
<dbReference type="Proteomes" id="UP000539175">
    <property type="component" value="Unassembled WGS sequence"/>
</dbReference>
<dbReference type="SUPFAM" id="SSF159127">
    <property type="entry name" value="HupF/HypC-like"/>
    <property type="match status" value="1"/>
</dbReference>
<name>A0A7X0B0H7_9PROT</name>
<dbReference type="InterPro" id="IPR001109">
    <property type="entry name" value="Hydrogenase_HupF/HypC"/>
</dbReference>
<dbReference type="GO" id="GO:0051604">
    <property type="term" value="P:protein maturation"/>
    <property type="evidence" value="ECO:0007669"/>
    <property type="project" value="TreeGrafter"/>
</dbReference>
<evidence type="ECO:0000256" key="2">
    <source>
        <dbReference type="ARBA" id="ARBA00053969"/>
    </source>
</evidence>
<dbReference type="GO" id="GO:0005506">
    <property type="term" value="F:iron ion binding"/>
    <property type="evidence" value="ECO:0007669"/>
    <property type="project" value="TreeGrafter"/>
</dbReference>
<dbReference type="Pfam" id="PF01455">
    <property type="entry name" value="HupF_HypC"/>
    <property type="match status" value="1"/>
</dbReference>
<dbReference type="PANTHER" id="PTHR35177">
    <property type="entry name" value="HYDROGENASE MATURATION FACTOR HYBG"/>
    <property type="match status" value="1"/>
</dbReference>
<evidence type="ECO:0000256" key="3">
    <source>
        <dbReference type="ARBA" id="ARBA00071976"/>
    </source>
</evidence>
<accession>A0A7X0B0H7</accession>
<dbReference type="Gene3D" id="2.30.30.140">
    <property type="match status" value="1"/>
</dbReference>
<evidence type="ECO:0000256" key="1">
    <source>
        <dbReference type="ARBA" id="ARBA00006018"/>
    </source>
</evidence>
<evidence type="ECO:0000313" key="4">
    <source>
        <dbReference type="EMBL" id="MBB6252111.1"/>
    </source>
</evidence>
<reference evidence="4 5" key="1">
    <citation type="submission" date="2020-08" db="EMBL/GenBank/DDBJ databases">
        <title>Genomic Encyclopedia of Type Strains, Phase IV (KMG-IV): sequencing the most valuable type-strain genomes for metagenomic binning, comparative biology and taxonomic classification.</title>
        <authorList>
            <person name="Goeker M."/>
        </authorList>
    </citation>
    <scope>NUCLEOTIDE SEQUENCE [LARGE SCALE GENOMIC DNA]</scope>
    <source>
        <strain evidence="4 5">DSM 22198</strain>
    </source>
</reference>
<sequence>MCLAIPALVTELHDGAMASVSVGGIAKQISVALLDAVAVGDYVLLHVGYALHRVSEEEARRTLAMMAEAGLLQAEVAEMAQTTGLAGGAS</sequence>
<dbReference type="GO" id="GO:1902670">
    <property type="term" value="F:carbon dioxide binding"/>
    <property type="evidence" value="ECO:0007669"/>
    <property type="project" value="TreeGrafter"/>
</dbReference>
<proteinExistence type="inferred from homology"/>
<gene>
    <name evidence="4" type="ORF">FHS74_002671</name>
</gene>
<protein>
    <recommendedName>
        <fullName evidence="3">Hydrogenase maturation factor HypC</fullName>
    </recommendedName>
</protein>
<comment type="similarity">
    <text evidence="1">Belongs to the HupF/HypC family.</text>
</comment>
<keyword evidence="5" id="KW-1185">Reference proteome</keyword>
<dbReference type="RefSeq" id="WP_184801121.1">
    <property type="nucleotide sequence ID" value="NZ_JACIIZ010000006.1"/>
</dbReference>
<dbReference type="AlphaFoldDB" id="A0A7X0B0H7"/>
<comment type="caution">
    <text evidence="4">The sequence shown here is derived from an EMBL/GenBank/DDBJ whole genome shotgun (WGS) entry which is preliminary data.</text>
</comment>
<dbReference type="FunFam" id="2.30.30.140:FF:000022">
    <property type="entry name" value="Hydrogenase assembly chaperone HybG"/>
    <property type="match status" value="1"/>
</dbReference>
<organism evidence="4 5">
    <name type="scientific">Nitrospirillum iridis</name>
    <dbReference type="NCBI Taxonomy" id="765888"/>
    <lineage>
        <taxon>Bacteria</taxon>
        <taxon>Pseudomonadati</taxon>
        <taxon>Pseudomonadota</taxon>
        <taxon>Alphaproteobacteria</taxon>
        <taxon>Rhodospirillales</taxon>
        <taxon>Azospirillaceae</taxon>
        <taxon>Nitrospirillum</taxon>
    </lineage>
</organism>
<dbReference type="PANTHER" id="PTHR35177:SF2">
    <property type="entry name" value="HYDROGENASE MATURATION FACTOR HYBG"/>
    <property type="match status" value="1"/>
</dbReference>
<dbReference type="NCBIfam" id="TIGR00074">
    <property type="entry name" value="hypC_hupF"/>
    <property type="match status" value="1"/>
</dbReference>
<comment type="function">
    <text evidence="2">Involved in the maturation of [NiFe] hydrogenases. Involved in the biosynthesis of the Fe(CN)(2)CO cofactor.</text>
</comment>
<evidence type="ECO:0000313" key="5">
    <source>
        <dbReference type="Proteomes" id="UP000539175"/>
    </source>
</evidence>
<dbReference type="EMBL" id="JACIIZ010000006">
    <property type="protein sequence ID" value="MBB6252111.1"/>
    <property type="molecule type" value="Genomic_DNA"/>
</dbReference>